<accession>X1TWJ5</accession>
<dbReference type="AlphaFoldDB" id="X1TWJ5"/>
<protein>
    <submittedName>
        <fullName evidence="1">Uncharacterized protein</fullName>
    </submittedName>
</protein>
<evidence type="ECO:0000313" key="1">
    <source>
        <dbReference type="EMBL" id="GAI91935.1"/>
    </source>
</evidence>
<reference evidence="1" key="1">
    <citation type="journal article" date="2014" name="Front. Microbiol.">
        <title>High frequency of phylogenetically diverse reductive dehalogenase-homologous genes in deep subseafloor sedimentary metagenomes.</title>
        <authorList>
            <person name="Kawai M."/>
            <person name="Futagami T."/>
            <person name="Toyoda A."/>
            <person name="Takaki Y."/>
            <person name="Nishi S."/>
            <person name="Hori S."/>
            <person name="Arai W."/>
            <person name="Tsubouchi T."/>
            <person name="Morono Y."/>
            <person name="Uchiyama I."/>
            <person name="Ito T."/>
            <person name="Fujiyama A."/>
            <person name="Inagaki F."/>
            <person name="Takami H."/>
        </authorList>
    </citation>
    <scope>NUCLEOTIDE SEQUENCE</scope>
    <source>
        <strain evidence="1">Expedition CK06-06</strain>
    </source>
</reference>
<feature type="non-terminal residue" evidence="1">
    <location>
        <position position="1"/>
    </location>
</feature>
<gene>
    <name evidence="1" type="ORF">S12H4_38403</name>
</gene>
<name>X1TWJ5_9ZZZZ</name>
<proteinExistence type="predicted"/>
<dbReference type="EMBL" id="BARW01023113">
    <property type="protein sequence ID" value="GAI91935.1"/>
    <property type="molecule type" value="Genomic_DNA"/>
</dbReference>
<organism evidence="1">
    <name type="scientific">marine sediment metagenome</name>
    <dbReference type="NCBI Taxonomy" id="412755"/>
    <lineage>
        <taxon>unclassified sequences</taxon>
        <taxon>metagenomes</taxon>
        <taxon>ecological metagenomes</taxon>
    </lineage>
</organism>
<sequence>VFAVGASVLIGSSAIVHTQGRNDMSTSQILMFHWVVWDPDGVIALEDTDKTLFGVPPGGTEDRMTPRFDLDKAGTWTALIELLMNPDSPVVVDRYEGVLCVVTEEFAGTIIKKELEYDNVRGPIPVY</sequence>
<comment type="caution">
    <text evidence="1">The sequence shown here is derived from an EMBL/GenBank/DDBJ whole genome shotgun (WGS) entry which is preliminary data.</text>
</comment>